<dbReference type="Pfam" id="PF00400">
    <property type="entry name" value="WD40"/>
    <property type="match status" value="5"/>
</dbReference>
<sequence>MNFLKTPGFGGTSVQFSPFFETRLAVSACQNYGIVGNGRQYVIELTPNGISEVCYYETNSILLDCSWCECNENLLLSADGDGSLKLWDTACLPAANPIASLVEHMSDACCVDWNLQRKNCFLSSSWDTTIKLWTLDRSTSFRTFAEHTHCVYGVSWNPLHPDVLASASGDCTLRCWDVRSPASILVIGAHDSEILSCDWNKYNEFLLATGSVDSSIRLWDVRNHMIPLAVLDGHTLAVRRVKFSPYHENVIGSCSYDMTVRLWNTVIPQNALLATYDHHTEFAAGFDMSLHEDYLLASVGYDDCIFVWPHTSDPRM</sequence>
<dbReference type="InterPro" id="IPR020472">
    <property type="entry name" value="WD40_PAC1"/>
</dbReference>
<dbReference type="InterPro" id="IPR019775">
    <property type="entry name" value="WD40_repeat_CS"/>
</dbReference>
<evidence type="ECO:0000256" key="1">
    <source>
        <dbReference type="ARBA" id="ARBA00004253"/>
    </source>
</evidence>
<evidence type="ECO:0000256" key="9">
    <source>
        <dbReference type="ARBA" id="ARBA00024017"/>
    </source>
</evidence>
<feature type="repeat" description="WD" evidence="11">
    <location>
        <begin position="231"/>
        <end position="264"/>
    </location>
</feature>
<dbReference type="AlphaFoldDB" id="A0A8T2QHA8"/>
<keyword evidence="8" id="KW-0576">Peroxisome</keyword>
<evidence type="ECO:0000256" key="5">
    <source>
        <dbReference type="ARBA" id="ARBA00022574"/>
    </source>
</evidence>
<evidence type="ECO:0000256" key="2">
    <source>
        <dbReference type="ARBA" id="ARBA00004514"/>
    </source>
</evidence>
<dbReference type="Proteomes" id="UP000825935">
    <property type="component" value="Chromosome 35"/>
</dbReference>
<keyword evidence="7" id="KW-0653">Protein transport</keyword>
<gene>
    <name evidence="12" type="ORF">KP509_35G037200</name>
</gene>
<dbReference type="InterPro" id="IPR001680">
    <property type="entry name" value="WD40_rpt"/>
</dbReference>
<evidence type="ECO:0000256" key="6">
    <source>
        <dbReference type="ARBA" id="ARBA00022737"/>
    </source>
</evidence>
<keyword evidence="3" id="KW-0813">Transport</keyword>
<protein>
    <recommendedName>
        <fullName evidence="10">Peroxin-7</fullName>
    </recommendedName>
</protein>
<dbReference type="Gene3D" id="2.130.10.10">
    <property type="entry name" value="YVTN repeat-like/Quinoprotein amine dehydrogenase"/>
    <property type="match status" value="1"/>
</dbReference>
<dbReference type="OMA" id="CECNENL"/>
<dbReference type="PANTHER" id="PTHR46027:SF1">
    <property type="entry name" value="PEROXISOMAL TARGETING SIGNAL 2 RECEPTOR"/>
    <property type="match status" value="1"/>
</dbReference>
<dbReference type="SUPFAM" id="SSF50978">
    <property type="entry name" value="WD40 repeat-like"/>
    <property type="match status" value="1"/>
</dbReference>
<reference evidence="12" key="1">
    <citation type="submission" date="2021-08" db="EMBL/GenBank/DDBJ databases">
        <title>WGS assembly of Ceratopteris richardii.</title>
        <authorList>
            <person name="Marchant D.B."/>
            <person name="Chen G."/>
            <person name="Jenkins J."/>
            <person name="Shu S."/>
            <person name="Leebens-Mack J."/>
            <person name="Grimwood J."/>
            <person name="Schmutz J."/>
            <person name="Soltis P."/>
            <person name="Soltis D."/>
            <person name="Chen Z.-H."/>
        </authorList>
    </citation>
    <scope>NUCLEOTIDE SEQUENCE</scope>
    <source>
        <strain evidence="12">Whitten #5841</strain>
        <tissue evidence="12">Leaf</tissue>
    </source>
</reference>
<evidence type="ECO:0000313" key="12">
    <source>
        <dbReference type="EMBL" id="KAH7282571.1"/>
    </source>
</evidence>
<dbReference type="EMBL" id="CM035440">
    <property type="protein sequence ID" value="KAH7282571.1"/>
    <property type="molecule type" value="Genomic_DNA"/>
</dbReference>
<proteinExistence type="inferred from homology"/>
<dbReference type="PROSITE" id="PS00678">
    <property type="entry name" value="WD_REPEATS_1"/>
    <property type="match status" value="1"/>
</dbReference>
<dbReference type="GO" id="GO:0005782">
    <property type="term" value="C:peroxisomal matrix"/>
    <property type="evidence" value="ECO:0007669"/>
    <property type="project" value="UniProtKB-SubCell"/>
</dbReference>
<dbReference type="PRINTS" id="PR00320">
    <property type="entry name" value="GPROTEINBRPT"/>
</dbReference>
<evidence type="ECO:0000256" key="8">
    <source>
        <dbReference type="ARBA" id="ARBA00023140"/>
    </source>
</evidence>
<feature type="repeat" description="WD" evidence="11">
    <location>
        <begin position="187"/>
        <end position="223"/>
    </location>
</feature>
<dbReference type="InterPro" id="IPR036322">
    <property type="entry name" value="WD40_repeat_dom_sf"/>
</dbReference>
<dbReference type="SMART" id="SM00320">
    <property type="entry name" value="WD40"/>
    <property type="match status" value="6"/>
</dbReference>
<dbReference type="PANTHER" id="PTHR46027">
    <property type="entry name" value="PEROXISOMAL TARGETING SIGNAL 2 RECEPTOR"/>
    <property type="match status" value="1"/>
</dbReference>
<dbReference type="InterPro" id="IPR015943">
    <property type="entry name" value="WD40/YVTN_repeat-like_dom_sf"/>
</dbReference>
<feature type="repeat" description="WD" evidence="11">
    <location>
        <begin position="144"/>
        <end position="186"/>
    </location>
</feature>
<comment type="subcellular location">
    <subcellularLocation>
        <location evidence="2">Cytoplasm</location>
        <location evidence="2">Cytosol</location>
    </subcellularLocation>
    <subcellularLocation>
        <location evidence="1">Peroxisome matrix</location>
    </subcellularLocation>
</comment>
<keyword evidence="4" id="KW-0963">Cytoplasm</keyword>
<organism evidence="12 13">
    <name type="scientific">Ceratopteris richardii</name>
    <name type="common">Triangle waterfern</name>
    <dbReference type="NCBI Taxonomy" id="49495"/>
    <lineage>
        <taxon>Eukaryota</taxon>
        <taxon>Viridiplantae</taxon>
        <taxon>Streptophyta</taxon>
        <taxon>Embryophyta</taxon>
        <taxon>Tracheophyta</taxon>
        <taxon>Polypodiopsida</taxon>
        <taxon>Polypodiidae</taxon>
        <taxon>Polypodiales</taxon>
        <taxon>Pteridineae</taxon>
        <taxon>Pteridaceae</taxon>
        <taxon>Parkerioideae</taxon>
        <taxon>Ceratopteris</taxon>
    </lineage>
</organism>
<dbReference type="GO" id="GO:0005053">
    <property type="term" value="F:peroxisome matrix targeting signal-2 binding"/>
    <property type="evidence" value="ECO:0007669"/>
    <property type="project" value="InterPro"/>
</dbReference>
<evidence type="ECO:0000256" key="3">
    <source>
        <dbReference type="ARBA" id="ARBA00022448"/>
    </source>
</evidence>
<dbReference type="PROSITE" id="PS50294">
    <property type="entry name" value="WD_REPEATS_REGION"/>
    <property type="match status" value="3"/>
</dbReference>
<keyword evidence="5 11" id="KW-0853">WD repeat</keyword>
<evidence type="ECO:0000256" key="7">
    <source>
        <dbReference type="ARBA" id="ARBA00022927"/>
    </source>
</evidence>
<evidence type="ECO:0000256" key="4">
    <source>
        <dbReference type="ARBA" id="ARBA00022490"/>
    </source>
</evidence>
<dbReference type="GO" id="GO:0016558">
    <property type="term" value="P:protein import into peroxisome matrix"/>
    <property type="evidence" value="ECO:0007669"/>
    <property type="project" value="InterPro"/>
</dbReference>
<dbReference type="PROSITE" id="PS50082">
    <property type="entry name" value="WD_REPEATS_2"/>
    <property type="match status" value="4"/>
</dbReference>
<dbReference type="OrthoDB" id="273771at2759"/>
<accession>A0A8T2QHA8</accession>
<comment type="caution">
    <text evidence="12">The sequence shown here is derived from an EMBL/GenBank/DDBJ whole genome shotgun (WGS) entry which is preliminary data.</text>
</comment>
<evidence type="ECO:0000313" key="13">
    <source>
        <dbReference type="Proteomes" id="UP000825935"/>
    </source>
</evidence>
<evidence type="ECO:0000256" key="10">
    <source>
        <dbReference type="ARBA" id="ARBA00032565"/>
    </source>
</evidence>
<comment type="similarity">
    <text evidence="9">Belongs to the WD repeat peroxin-7 family.</text>
</comment>
<dbReference type="InterPro" id="IPR044536">
    <property type="entry name" value="PEX7"/>
</dbReference>
<keyword evidence="6" id="KW-0677">Repeat</keyword>
<dbReference type="GO" id="GO:0005829">
    <property type="term" value="C:cytosol"/>
    <property type="evidence" value="ECO:0007669"/>
    <property type="project" value="UniProtKB-SubCell"/>
</dbReference>
<keyword evidence="13" id="KW-1185">Reference proteome</keyword>
<evidence type="ECO:0000256" key="11">
    <source>
        <dbReference type="PROSITE-ProRule" id="PRU00221"/>
    </source>
</evidence>
<name>A0A8T2QHA8_CERRI</name>
<feature type="repeat" description="WD" evidence="11">
    <location>
        <begin position="101"/>
        <end position="143"/>
    </location>
</feature>